<evidence type="ECO:0000313" key="3">
    <source>
        <dbReference type="Proteomes" id="UP001589610"/>
    </source>
</evidence>
<proteinExistence type="predicted"/>
<dbReference type="RefSeq" id="WP_344747729.1">
    <property type="nucleotide sequence ID" value="NZ_BAAAWW010000136.1"/>
</dbReference>
<comment type="caution">
    <text evidence="2">The sequence shown here is derived from an EMBL/GenBank/DDBJ whole genome shotgun (WGS) entry which is preliminary data.</text>
</comment>
<dbReference type="EMBL" id="JBHMBS010000031">
    <property type="protein sequence ID" value="MFB9681282.1"/>
    <property type="molecule type" value="Genomic_DNA"/>
</dbReference>
<protein>
    <submittedName>
        <fullName evidence="2">Uncharacterized protein</fullName>
    </submittedName>
</protein>
<evidence type="ECO:0000313" key="2">
    <source>
        <dbReference type="EMBL" id="MFB9681282.1"/>
    </source>
</evidence>
<sequence length="105" mass="11366">MPETTLTLPERAVSVAEIVAREFASHEAHTRHRFAQDLVEMILGLRSSFTAPDDKKCVDLIESMARITLALAGLKPEQVGMTPDDPGCSRTSPDAAGSSRTETAR</sequence>
<evidence type="ECO:0000256" key="1">
    <source>
        <dbReference type="SAM" id="MobiDB-lite"/>
    </source>
</evidence>
<accession>A0ABV5TQ76</accession>
<reference evidence="2 3" key="1">
    <citation type="submission" date="2024-09" db="EMBL/GenBank/DDBJ databases">
        <authorList>
            <person name="Sun Q."/>
            <person name="Mori K."/>
        </authorList>
    </citation>
    <scope>NUCLEOTIDE SEQUENCE [LARGE SCALE GENOMIC DNA]</scope>
    <source>
        <strain evidence="2 3">JCM 3028</strain>
    </source>
</reference>
<organism evidence="2 3">
    <name type="scientific">Streptosporangium vulgare</name>
    <dbReference type="NCBI Taxonomy" id="46190"/>
    <lineage>
        <taxon>Bacteria</taxon>
        <taxon>Bacillati</taxon>
        <taxon>Actinomycetota</taxon>
        <taxon>Actinomycetes</taxon>
        <taxon>Streptosporangiales</taxon>
        <taxon>Streptosporangiaceae</taxon>
        <taxon>Streptosporangium</taxon>
    </lineage>
</organism>
<name>A0ABV5TQ76_9ACTN</name>
<dbReference type="Proteomes" id="UP001589610">
    <property type="component" value="Unassembled WGS sequence"/>
</dbReference>
<gene>
    <name evidence="2" type="ORF">ACFFRH_37880</name>
</gene>
<feature type="region of interest" description="Disordered" evidence="1">
    <location>
        <begin position="76"/>
        <end position="105"/>
    </location>
</feature>
<keyword evidence="3" id="KW-1185">Reference proteome</keyword>